<comment type="subcellular location">
    <subcellularLocation>
        <location evidence="1">Nucleus speckle</location>
    </subcellularLocation>
</comment>
<evidence type="ECO:0000259" key="3">
    <source>
        <dbReference type="Pfam" id="PF11919"/>
    </source>
</evidence>
<dbReference type="GO" id="GO:0016607">
    <property type="term" value="C:nuclear speck"/>
    <property type="evidence" value="ECO:0007669"/>
    <property type="project" value="UniProtKB-SubCell"/>
</dbReference>
<evidence type="ECO:0008006" key="7">
    <source>
        <dbReference type="Google" id="ProtNLM"/>
    </source>
</evidence>
<proteinExistence type="predicted"/>
<comment type="caution">
    <text evidence="5">The sequence shown here is derived from an EMBL/GenBank/DDBJ whole genome shotgun (WGS) entry which is preliminary data.</text>
</comment>
<dbReference type="EMBL" id="JBJQOH010000002">
    <property type="protein sequence ID" value="KAL3697925.1"/>
    <property type="molecule type" value="Genomic_DNA"/>
</dbReference>
<feature type="domain" description="Proteasome activator complex subunit 4 C-terminal" evidence="3">
    <location>
        <begin position="866"/>
        <end position="950"/>
    </location>
</feature>
<dbReference type="InterPro" id="IPR035309">
    <property type="entry name" value="PSME4"/>
</dbReference>
<dbReference type="SUPFAM" id="SSF48371">
    <property type="entry name" value="ARM repeat"/>
    <property type="match status" value="1"/>
</dbReference>
<dbReference type="Proteomes" id="UP001633002">
    <property type="component" value="Unassembled WGS sequence"/>
</dbReference>
<feature type="region of interest" description="Disordered" evidence="2">
    <location>
        <begin position="658"/>
        <end position="680"/>
    </location>
</feature>
<feature type="compositionally biased region" description="Low complexity" evidence="2">
    <location>
        <begin position="663"/>
        <end position="680"/>
    </location>
</feature>
<dbReference type="PANTHER" id="PTHR32170">
    <property type="entry name" value="PROTEASOME ACTIVATOR COMPLEX SUBUNIT 4"/>
    <property type="match status" value="1"/>
</dbReference>
<dbReference type="InterPro" id="IPR055455">
    <property type="entry name" value="HEAT_PSME4"/>
</dbReference>
<protein>
    <recommendedName>
        <fullName evidence="7">Proteasome activator complex subunit 4</fullName>
    </recommendedName>
</protein>
<evidence type="ECO:0000256" key="2">
    <source>
        <dbReference type="SAM" id="MobiDB-lite"/>
    </source>
</evidence>
<accession>A0ABD3I6D5</accession>
<organism evidence="5 6">
    <name type="scientific">Riccia sorocarpa</name>
    <dbReference type="NCBI Taxonomy" id="122646"/>
    <lineage>
        <taxon>Eukaryota</taxon>
        <taxon>Viridiplantae</taxon>
        <taxon>Streptophyta</taxon>
        <taxon>Embryophyta</taxon>
        <taxon>Marchantiophyta</taxon>
        <taxon>Marchantiopsida</taxon>
        <taxon>Marchantiidae</taxon>
        <taxon>Marchantiales</taxon>
        <taxon>Ricciaceae</taxon>
        <taxon>Riccia</taxon>
    </lineage>
</organism>
<gene>
    <name evidence="5" type="ORF">R1sor_012001</name>
</gene>
<feature type="domain" description="Proteasome activator complex subunit 4-like HEAT repeat-like" evidence="4">
    <location>
        <begin position="410"/>
        <end position="540"/>
    </location>
</feature>
<sequence length="950" mass="105704">MNLTQSQHRNSRNYSKRVEQGTGDYSYWSAHRNVWTAEDKTLREPKINLITGAEPTSRRRPWWMLVDKVDLHNIFRASQAGYHRYYKGLQAPYHLTLLSKDLLRLSLHSYSAVRSAAVTELRRMLKRFPALVKECMPLLTTSLQDVQAKEETAVGACNVLMSPSVMRHLRQDWNALASFLMALLRSSHHESVKAQNAINELFLVFNILYGGVPFDSYADAAEGLQDPSYSKMITHIQDQVVPTNGGTASVHWRYTLMAHGMLLFLVLPPPSDQHSFYSGSVLKSRESIAGGFMVNLQSELPALRPLSVIALLFLLQATSPKASFVGEPPWLKKGNGKAYATSLKSAILSIFQRQGFGQKIISNLAADHHYFEGLNSYSPQQMSDVGLTALMPRFMRDWPRTLTWDASLEGEAFSSTFARLFQYLLQECGSMVLEALRDPLEEACNEVDERGKQCIAAEIMAGLLHSDSQEIVEAWNEWLRPLLRKAMLQSTLESATEWAACVRFAVGGEGRDGRSVPKLRYEILECLMEPLPDQASTSSLNKRLILLRAAVNELLPMSSLENDIKIQTDLLNEVITYMTHSSPQGNDLMRVSQVRQAVGRIMAVVCTNLRLAYESSIPESLEATHGNGDKTFLDWKAVLVSGTLSAVGIIQSAGGQGLAGGDASPSSSPSSASSASETSYSEESKEAVRWMETALHLVIASIKSGSGHVLLDVIVEMLHPILSLQETWNKELAKLAKASLQLLRWQPYGTLCLGSANAAALAAASDTNWHTRVASLKFIQPLVYRHTYIMPERGMRDLWDRVREMLADSQLEVRELAATTLTGMMKGPGVKFAEEFREDVLKASQVQLTGRLRNRKAKTTSPVAPTHGTVLGLAACILSVPYDMPRWLPSMVIALARFIHDPWPIKATVTRTIADFRRTHLDTWDLQKTAFSEEQLEVLSDLTSSASYFA</sequence>
<keyword evidence="6" id="KW-1185">Reference proteome</keyword>
<evidence type="ECO:0000259" key="4">
    <source>
        <dbReference type="Pfam" id="PF23096"/>
    </source>
</evidence>
<evidence type="ECO:0000313" key="5">
    <source>
        <dbReference type="EMBL" id="KAL3697925.1"/>
    </source>
</evidence>
<reference evidence="5 6" key="1">
    <citation type="submission" date="2024-09" db="EMBL/GenBank/DDBJ databases">
        <title>Chromosome-scale assembly of Riccia sorocarpa.</title>
        <authorList>
            <person name="Paukszto L."/>
        </authorList>
    </citation>
    <scope>NUCLEOTIDE SEQUENCE [LARGE SCALE GENOMIC DNA]</scope>
    <source>
        <strain evidence="5">LP-2024</strain>
        <tissue evidence="5">Aerial parts of the thallus</tissue>
    </source>
</reference>
<dbReference type="InterPro" id="IPR011989">
    <property type="entry name" value="ARM-like"/>
</dbReference>
<dbReference type="Pfam" id="PF23096">
    <property type="entry name" value="HEAT_PSME4"/>
    <property type="match status" value="1"/>
</dbReference>
<dbReference type="InterPro" id="IPR021843">
    <property type="entry name" value="PSME4_C"/>
</dbReference>
<dbReference type="Gene3D" id="1.25.10.10">
    <property type="entry name" value="Leucine-rich Repeat Variant"/>
    <property type="match status" value="1"/>
</dbReference>
<evidence type="ECO:0000313" key="6">
    <source>
        <dbReference type="Proteomes" id="UP001633002"/>
    </source>
</evidence>
<dbReference type="InterPro" id="IPR016024">
    <property type="entry name" value="ARM-type_fold"/>
</dbReference>
<dbReference type="Pfam" id="PF11919">
    <property type="entry name" value="PSME4_C"/>
    <property type="match status" value="1"/>
</dbReference>
<dbReference type="AlphaFoldDB" id="A0ABD3I6D5"/>
<evidence type="ECO:0000256" key="1">
    <source>
        <dbReference type="ARBA" id="ARBA00004324"/>
    </source>
</evidence>
<name>A0ABD3I6D5_9MARC</name>
<dbReference type="PANTHER" id="PTHR32170:SF3">
    <property type="entry name" value="PROTEASOME ACTIVATOR COMPLEX SUBUNIT 4"/>
    <property type="match status" value="1"/>
</dbReference>